<evidence type="ECO:0000256" key="1">
    <source>
        <dbReference type="ARBA" id="ARBA00022898"/>
    </source>
</evidence>
<keyword evidence="1 2" id="KW-0663">Pyridoxal phosphate</keyword>
<sequence length="236" mass="26276">MTIADNLHQVQQQIEDASKKASRTANSVTLLAVSKAQEINKIEQLYQAGQKLFGESYLSEAIDKITALQHLDIEWHFIGPIQSNKTRDIASHFSWVQSVDREKIAKRLNDQRPDDRPALQVLAQVNLFAEASKQGSDAASIENLLSFISDQPNLTLRGIMSIPPATADHGQQREQFAKIAEVYQQMRMQFPSIDTLSIGMSGDMIAAIEQGSTMVRVGTALFGERPANWKQKLKAN</sequence>
<comment type="function">
    <text evidence="2">Pyridoxal 5'-phosphate (PLP)-binding protein, which is involved in PLP homeostasis.</text>
</comment>
<gene>
    <name evidence="6" type="ORF">Q9312_11750</name>
</gene>
<dbReference type="Proteomes" id="UP001239782">
    <property type="component" value="Chromosome"/>
</dbReference>
<reference evidence="6 7" key="1">
    <citation type="submission" date="2023-08" db="EMBL/GenBank/DDBJ databases">
        <title>Pleionea litopenaei sp. nov., isolated from stomach of juvenile Litopenaeus vannamei.</title>
        <authorList>
            <person name="Rho A.M."/>
            <person name="Hwang C.Y."/>
        </authorList>
    </citation>
    <scope>NUCLEOTIDE SEQUENCE [LARGE SCALE GENOMIC DNA]</scope>
    <source>
        <strain evidence="6 7">HL-JVS1</strain>
    </source>
</reference>
<dbReference type="PANTHER" id="PTHR10146">
    <property type="entry name" value="PROLINE SYNTHETASE CO-TRANSCRIBED BACTERIAL HOMOLOG PROTEIN"/>
    <property type="match status" value="1"/>
</dbReference>
<protein>
    <recommendedName>
        <fullName evidence="2">Pyridoxal phosphate homeostasis protein</fullName>
        <shortName evidence="2">PLP homeostasis protein</shortName>
    </recommendedName>
</protein>
<dbReference type="HAMAP" id="MF_02087">
    <property type="entry name" value="PLP_homeostasis"/>
    <property type="match status" value="1"/>
</dbReference>
<dbReference type="NCBIfam" id="TIGR00044">
    <property type="entry name" value="YggS family pyridoxal phosphate-dependent enzyme"/>
    <property type="match status" value="1"/>
</dbReference>
<comment type="cofactor">
    <cofactor evidence="3">
        <name>pyridoxal 5'-phosphate</name>
        <dbReference type="ChEBI" id="CHEBI:597326"/>
    </cofactor>
</comment>
<feature type="domain" description="Alanine racemase N-terminal" evidence="5">
    <location>
        <begin position="11"/>
        <end position="226"/>
    </location>
</feature>
<evidence type="ECO:0000313" key="6">
    <source>
        <dbReference type="EMBL" id="WMS85892.1"/>
    </source>
</evidence>
<proteinExistence type="inferred from homology"/>
<evidence type="ECO:0000256" key="3">
    <source>
        <dbReference type="PIRSR" id="PIRSR004848-1"/>
    </source>
</evidence>
<dbReference type="Gene3D" id="3.20.20.10">
    <property type="entry name" value="Alanine racemase"/>
    <property type="match status" value="1"/>
</dbReference>
<dbReference type="PROSITE" id="PS01211">
    <property type="entry name" value="UPF0001"/>
    <property type="match status" value="1"/>
</dbReference>
<evidence type="ECO:0000256" key="2">
    <source>
        <dbReference type="HAMAP-Rule" id="MF_02087"/>
    </source>
</evidence>
<evidence type="ECO:0000256" key="4">
    <source>
        <dbReference type="RuleBase" id="RU004514"/>
    </source>
</evidence>
<dbReference type="PIRSF" id="PIRSF004848">
    <property type="entry name" value="YBL036c_PLPDEIII"/>
    <property type="match status" value="1"/>
</dbReference>
<evidence type="ECO:0000259" key="5">
    <source>
        <dbReference type="Pfam" id="PF01168"/>
    </source>
</evidence>
<dbReference type="InterPro" id="IPR001608">
    <property type="entry name" value="Ala_racemase_N"/>
</dbReference>
<dbReference type="KEGG" id="plei:Q9312_11750"/>
<dbReference type="CDD" id="cd06824">
    <property type="entry name" value="PLPDE_III_Yggs_like"/>
    <property type="match status" value="1"/>
</dbReference>
<dbReference type="SUPFAM" id="SSF51419">
    <property type="entry name" value="PLP-binding barrel"/>
    <property type="match status" value="1"/>
</dbReference>
<evidence type="ECO:0000313" key="7">
    <source>
        <dbReference type="Proteomes" id="UP001239782"/>
    </source>
</evidence>
<comment type="similarity">
    <text evidence="2 4">Belongs to the pyridoxal phosphate-binding protein YggS/PROSC family.</text>
</comment>
<dbReference type="InterPro" id="IPR011078">
    <property type="entry name" value="PyrdxlP_homeostasis"/>
</dbReference>
<organism evidence="6 7">
    <name type="scientific">Pleionea litopenaei</name>
    <dbReference type="NCBI Taxonomy" id="3070815"/>
    <lineage>
        <taxon>Bacteria</taxon>
        <taxon>Pseudomonadati</taxon>
        <taxon>Pseudomonadota</taxon>
        <taxon>Gammaproteobacteria</taxon>
        <taxon>Oceanospirillales</taxon>
        <taxon>Pleioneaceae</taxon>
        <taxon>Pleionea</taxon>
    </lineage>
</organism>
<dbReference type="GO" id="GO:0030170">
    <property type="term" value="F:pyridoxal phosphate binding"/>
    <property type="evidence" value="ECO:0007669"/>
    <property type="project" value="UniProtKB-UniRule"/>
</dbReference>
<dbReference type="EMBL" id="CP133548">
    <property type="protein sequence ID" value="WMS85892.1"/>
    <property type="molecule type" value="Genomic_DNA"/>
</dbReference>
<keyword evidence="7" id="KW-1185">Reference proteome</keyword>
<dbReference type="AlphaFoldDB" id="A0AA51RQW4"/>
<dbReference type="Pfam" id="PF01168">
    <property type="entry name" value="Ala_racemase_N"/>
    <property type="match status" value="1"/>
</dbReference>
<feature type="modified residue" description="N6-(pyridoxal phosphate)lysine" evidence="2 3">
    <location>
        <position position="35"/>
    </location>
</feature>
<dbReference type="RefSeq" id="WP_309201044.1">
    <property type="nucleotide sequence ID" value="NZ_CP133548.1"/>
</dbReference>
<dbReference type="InterPro" id="IPR029066">
    <property type="entry name" value="PLP-binding_barrel"/>
</dbReference>
<name>A0AA51RQW4_9GAMM</name>
<dbReference type="PANTHER" id="PTHR10146:SF14">
    <property type="entry name" value="PYRIDOXAL PHOSPHATE HOMEOSTASIS PROTEIN"/>
    <property type="match status" value="1"/>
</dbReference>
<dbReference type="FunFam" id="3.20.20.10:FF:000018">
    <property type="entry name" value="Pyridoxal phosphate homeostasis protein"/>
    <property type="match status" value="1"/>
</dbReference>
<accession>A0AA51RQW4</accession>